<evidence type="ECO:0000256" key="1">
    <source>
        <dbReference type="ARBA" id="ARBA00007613"/>
    </source>
</evidence>
<dbReference type="AlphaFoldDB" id="A0A7M2X0Q6"/>
<gene>
    <name evidence="3" type="ORF">IPV69_04855</name>
</gene>
<dbReference type="InterPro" id="IPR003423">
    <property type="entry name" value="OMP_efflux"/>
</dbReference>
<evidence type="ECO:0000313" key="3">
    <source>
        <dbReference type="EMBL" id="QOV90691.1"/>
    </source>
</evidence>
<dbReference type="InterPro" id="IPR010131">
    <property type="entry name" value="MdtP/NodT-like"/>
</dbReference>
<dbReference type="Proteomes" id="UP000593765">
    <property type="component" value="Chromosome"/>
</dbReference>
<dbReference type="PROSITE" id="PS51257">
    <property type="entry name" value="PROKAR_LIPOPROTEIN"/>
    <property type="match status" value="1"/>
</dbReference>
<dbReference type="SUPFAM" id="SSF56954">
    <property type="entry name" value="Outer membrane efflux proteins (OEP)"/>
    <property type="match status" value="1"/>
</dbReference>
<keyword evidence="2" id="KW-0175">Coiled coil</keyword>
<keyword evidence="4" id="KW-1185">Reference proteome</keyword>
<organism evidence="3 4">
    <name type="scientific">Humisphaera borealis</name>
    <dbReference type="NCBI Taxonomy" id="2807512"/>
    <lineage>
        <taxon>Bacteria</taxon>
        <taxon>Pseudomonadati</taxon>
        <taxon>Planctomycetota</taxon>
        <taxon>Phycisphaerae</taxon>
        <taxon>Tepidisphaerales</taxon>
        <taxon>Tepidisphaeraceae</taxon>
        <taxon>Humisphaera</taxon>
    </lineage>
</organism>
<dbReference type="GO" id="GO:0015562">
    <property type="term" value="F:efflux transmembrane transporter activity"/>
    <property type="evidence" value="ECO:0007669"/>
    <property type="project" value="InterPro"/>
</dbReference>
<dbReference type="PANTHER" id="PTHR30203:SF24">
    <property type="entry name" value="BLR4935 PROTEIN"/>
    <property type="match status" value="1"/>
</dbReference>
<name>A0A7M2X0Q6_9BACT</name>
<proteinExistence type="inferred from homology"/>
<reference evidence="3 4" key="1">
    <citation type="submission" date="2020-10" db="EMBL/GenBank/DDBJ databases">
        <title>Wide distribution of Phycisphaera-like planctomycetes from WD2101 soil group in peatlands and genome analysis of the first cultivated representative.</title>
        <authorList>
            <person name="Dedysh S.N."/>
            <person name="Beletsky A.V."/>
            <person name="Ivanova A."/>
            <person name="Kulichevskaya I.S."/>
            <person name="Suzina N.E."/>
            <person name="Philippov D.A."/>
            <person name="Rakitin A.L."/>
            <person name="Mardanov A.V."/>
            <person name="Ravin N.V."/>
        </authorList>
    </citation>
    <scope>NUCLEOTIDE SEQUENCE [LARGE SCALE GENOMIC DNA]</scope>
    <source>
        <strain evidence="3 4">M1803</strain>
    </source>
</reference>
<evidence type="ECO:0000256" key="2">
    <source>
        <dbReference type="SAM" id="Coils"/>
    </source>
</evidence>
<dbReference type="PANTHER" id="PTHR30203">
    <property type="entry name" value="OUTER MEMBRANE CATION EFFLUX PROTEIN"/>
    <property type="match status" value="1"/>
</dbReference>
<protein>
    <submittedName>
        <fullName evidence="3">TolC family protein</fullName>
    </submittedName>
</protein>
<dbReference type="Gene3D" id="1.20.1600.10">
    <property type="entry name" value="Outer membrane efflux proteins (OEP)"/>
    <property type="match status" value="1"/>
</dbReference>
<feature type="coiled-coil region" evidence="2">
    <location>
        <begin position="340"/>
        <end position="371"/>
    </location>
</feature>
<comment type="similarity">
    <text evidence="1">Belongs to the outer membrane factor (OMF) (TC 1.B.17) family.</text>
</comment>
<dbReference type="Pfam" id="PF02321">
    <property type="entry name" value="OEP"/>
    <property type="match status" value="1"/>
</dbReference>
<dbReference type="EMBL" id="CP063458">
    <property type="protein sequence ID" value="QOV90691.1"/>
    <property type="molecule type" value="Genomic_DNA"/>
</dbReference>
<sequence length="457" mass="49697">MRYVAFLTAALLAGCQSYRPTPLDLAAHGAAWQSRDPASPDVAAYARELASARAAEPAFDPADGFSLNEAHVVALYFNPDVRAARLKARVPAASAAEAGRWQDPTLRIDAERIIQSVSHPWVIGGMLELTLPLSGTPGLERAKSLAQADAAWTTALLEEQRVLTDLDKAWLELHQLQRRSELIDGFVKDLDVFVKQAEQLQKAGEMSPLEAGLLKIERARKQAELRSLVARRTEQEIGVKSLMGLTPEAAVQLLPSLPAAFADSGTTAQERRERLVALHPKLLHARQQYAVAERSLELEIRRQYPDLTLGGGFGRDEGTSRILGGLGIPIPIFNANRQAIAEATAERNAARAAAEAEYENLIAALARAEAALAASDVHRQVLERDVAPLIDQQLQSARDLGRLGNINPVAIFESLVIAHDTRLEILDAVGTRAAAVNQINALLRPVPGVEMQMREKQ</sequence>
<dbReference type="KEGG" id="hbs:IPV69_04855"/>
<evidence type="ECO:0000313" key="4">
    <source>
        <dbReference type="Proteomes" id="UP000593765"/>
    </source>
</evidence>
<accession>A0A7M2X0Q6</accession>
<dbReference type="RefSeq" id="WP_206293791.1">
    <property type="nucleotide sequence ID" value="NZ_CP063458.1"/>
</dbReference>